<accession>A0AAD6Q3C9</accession>
<feature type="domain" description="BHLH" evidence="9">
    <location>
        <begin position="192"/>
        <end position="241"/>
    </location>
</feature>
<feature type="domain" description="MADS-box" evidence="8">
    <location>
        <begin position="246"/>
        <end position="290"/>
    </location>
</feature>
<protein>
    <submittedName>
        <fullName evidence="10">Transcription factor bHLH81-like isoform X3</fullName>
    </submittedName>
</protein>
<dbReference type="Gene3D" id="4.10.280.10">
    <property type="entry name" value="Helix-loop-helix DNA-binding domain"/>
    <property type="match status" value="1"/>
</dbReference>
<dbReference type="EMBL" id="JAQIZT010000013">
    <property type="protein sequence ID" value="KAJ6975533.1"/>
    <property type="molecule type" value="Genomic_DNA"/>
</dbReference>
<evidence type="ECO:0000313" key="11">
    <source>
        <dbReference type="Proteomes" id="UP001164929"/>
    </source>
</evidence>
<dbReference type="GO" id="GO:0000978">
    <property type="term" value="F:RNA polymerase II cis-regulatory region sequence-specific DNA binding"/>
    <property type="evidence" value="ECO:0007669"/>
    <property type="project" value="TreeGrafter"/>
</dbReference>
<keyword evidence="3" id="KW-0238">DNA-binding</keyword>
<dbReference type="InterPro" id="IPR036879">
    <property type="entry name" value="TF_MADSbox_sf"/>
</dbReference>
<dbReference type="AlphaFoldDB" id="A0AAD6Q3C9"/>
<dbReference type="PROSITE" id="PS50888">
    <property type="entry name" value="BHLH"/>
    <property type="match status" value="1"/>
</dbReference>
<keyword evidence="6" id="KW-0175">Coiled coil</keyword>
<proteinExistence type="predicted"/>
<reference evidence="10" key="1">
    <citation type="journal article" date="2023" name="Mol. Ecol. Resour.">
        <title>Chromosome-level genome assembly of a triploid poplar Populus alba 'Berolinensis'.</title>
        <authorList>
            <person name="Chen S."/>
            <person name="Yu Y."/>
            <person name="Wang X."/>
            <person name="Wang S."/>
            <person name="Zhang T."/>
            <person name="Zhou Y."/>
            <person name="He R."/>
            <person name="Meng N."/>
            <person name="Wang Y."/>
            <person name="Liu W."/>
            <person name="Liu Z."/>
            <person name="Liu J."/>
            <person name="Guo Q."/>
            <person name="Huang H."/>
            <person name="Sederoff R.R."/>
            <person name="Wang G."/>
            <person name="Qu G."/>
            <person name="Chen S."/>
        </authorList>
    </citation>
    <scope>NUCLEOTIDE SEQUENCE</scope>
    <source>
        <strain evidence="10">SC-2020</strain>
    </source>
</reference>
<evidence type="ECO:0000256" key="2">
    <source>
        <dbReference type="ARBA" id="ARBA00023015"/>
    </source>
</evidence>
<evidence type="ECO:0000256" key="1">
    <source>
        <dbReference type="ARBA" id="ARBA00004123"/>
    </source>
</evidence>
<keyword evidence="4" id="KW-0804">Transcription</keyword>
<feature type="compositionally biased region" description="Gly residues" evidence="7">
    <location>
        <begin position="12"/>
        <end position="28"/>
    </location>
</feature>
<gene>
    <name evidence="10" type="ORF">NC653_031392</name>
</gene>
<dbReference type="Proteomes" id="UP001164929">
    <property type="component" value="Chromosome 13"/>
</dbReference>
<dbReference type="GO" id="GO:0000981">
    <property type="term" value="F:DNA-binding transcription factor activity, RNA polymerase II-specific"/>
    <property type="evidence" value="ECO:0007669"/>
    <property type="project" value="InterPro"/>
</dbReference>
<dbReference type="SMART" id="SM00432">
    <property type="entry name" value="MADS"/>
    <property type="match status" value="1"/>
</dbReference>
<keyword evidence="11" id="KW-1185">Reference proteome</keyword>
<comment type="subcellular location">
    <subcellularLocation>
        <location evidence="1">Nucleus</location>
    </subcellularLocation>
</comment>
<evidence type="ECO:0000259" key="9">
    <source>
        <dbReference type="PROSITE" id="PS50888"/>
    </source>
</evidence>
<dbReference type="InterPro" id="IPR033897">
    <property type="entry name" value="SRF-like_MADS-box"/>
</dbReference>
<dbReference type="GO" id="GO:0046983">
    <property type="term" value="F:protein dimerization activity"/>
    <property type="evidence" value="ECO:0007669"/>
    <property type="project" value="InterPro"/>
</dbReference>
<dbReference type="InterPro" id="IPR002100">
    <property type="entry name" value="TF_MADSbox"/>
</dbReference>
<dbReference type="GO" id="GO:0005634">
    <property type="term" value="C:nucleus"/>
    <property type="evidence" value="ECO:0007669"/>
    <property type="project" value="UniProtKB-SubCell"/>
</dbReference>
<keyword evidence="2" id="KW-0805">Transcription regulation</keyword>
<feature type="region of interest" description="Disordered" evidence="7">
    <location>
        <begin position="1"/>
        <end position="30"/>
    </location>
</feature>
<dbReference type="InterPro" id="IPR036638">
    <property type="entry name" value="HLH_DNA-bd_sf"/>
</dbReference>
<dbReference type="SUPFAM" id="SSF55455">
    <property type="entry name" value="SRF-like"/>
    <property type="match status" value="1"/>
</dbReference>
<evidence type="ECO:0000256" key="4">
    <source>
        <dbReference type="ARBA" id="ARBA00023163"/>
    </source>
</evidence>
<dbReference type="InterPro" id="IPR011598">
    <property type="entry name" value="bHLH_dom"/>
</dbReference>
<dbReference type="PROSITE" id="PS50066">
    <property type="entry name" value="MADS_BOX_2"/>
    <property type="match status" value="1"/>
</dbReference>
<evidence type="ECO:0000256" key="7">
    <source>
        <dbReference type="SAM" id="MobiDB-lite"/>
    </source>
</evidence>
<dbReference type="PANTHER" id="PTHR16223">
    <property type="entry name" value="TRANSCRIPTION FACTOR BHLH83-RELATED"/>
    <property type="match status" value="1"/>
</dbReference>
<feature type="coiled-coil region" evidence="6">
    <location>
        <begin position="328"/>
        <end position="355"/>
    </location>
</feature>
<dbReference type="PANTHER" id="PTHR16223:SF51">
    <property type="entry name" value="TRANSCRIPTION FACTOR BHLH117-RELATED"/>
    <property type="match status" value="1"/>
</dbReference>
<evidence type="ECO:0000256" key="6">
    <source>
        <dbReference type="SAM" id="Coils"/>
    </source>
</evidence>
<name>A0AAD6Q3C9_9ROSI</name>
<sequence length="403" mass="44105">MHPAPAGSSNTSGGGCGGGGGGGGGGGLPRLRSAPATWLLALLEEEEEDPLKQNQNLTQLLTSNAPSSRNSAPFNASSAAVEPGLFETGGGFQRQNSSPADFIGNSGIGSDQGYFSNYGIASNYEYMPPNMEVSPSGKRARELEFQNPSARYPPSLKGAQTGPLRASSLIEMEMDKLLEESVPCKIRAKRGCATHPRSIAERVRRTRISDRIRKLQELVPNMDKMKACHVGYKSIEFMSGLSRFLKVKHELISNESVRKVTFRKRKAGLLKKLDELATLCGVAACAIIFSAYDDQPEIWPSPAEALFAFEELKRSPSRNPGKYMVDQEAFLTTNASKLNQQLEKQRRRNLGFELELMMAGCTEGMDLHDLKHIKNPSESIQFLEEMIASVTSEIELAENENND</sequence>
<keyword evidence="5" id="KW-0539">Nucleus</keyword>
<dbReference type="CDD" id="cd00266">
    <property type="entry name" value="MADS_SRF_like"/>
    <property type="match status" value="1"/>
</dbReference>
<evidence type="ECO:0000256" key="3">
    <source>
        <dbReference type="ARBA" id="ARBA00023125"/>
    </source>
</evidence>
<dbReference type="InterPro" id="IPR045843">
    <property type="entry name" value="IND-like"/>
</dbReference>
<evidence type="ECO:0000256" key="5">
    <source>
        <dbReference type="ARBA" id="ARBA00023242"/>
    </source>
</evidence>
<evidence type="ECO:0000313" key="10">
    <source>
        <dbReference type="EMBL" id="KAJ6975533.1"/>
    </source>
</evidence>
<organism evidence="10 11">
    <name type="scientific">Populus alba x Populus x berolinensis</name>
    <dbReference type="NCBI Taxonomy" id="444605"/>
    <lineage>
        <taxon>Eukaryota</taxon>
        <taxon>Viridiplantae</taxon>
        <taxon>Streptophyta</taxon>
        <taxon>Embryophyta</taxon>
        <taxon>Tracheophyta</taxon>
        <taxon>Spermatophyta</taxon>
        <taxon>Magnoliopsida</taxon>
        <taxon>eudicotyledons</taxon>
        <taxon>Gunneridae</taxon>
        <taxon>Pentapetalae</taxon>
        <taxon>rosids</taxon>
        <taxon>fabids</taxon>
        <taxon>Malpighiales</taxon>
        <taxon>Salicaceae</taxon>
        <taxon>Saliceae</taxon>
        <taxon>Populus</taxon>
    </lineage>
</organism>
<dbReference type="PRINTS" id="PR00404">
    <property type="entry name" value="MADSDOMAIN"/>
</dbReference>
<comment type="caution">
    <text evidence="10">The sequence shown here is derived from an EMBL/GenBank/DDBJ whole genome shotgun (WGS) entry which is preliminary data.</text>
</comment>
<evidence type="ECO:0000259" key="8">
    <source>
        <dbReference type="PROSITE" id="PS50066"/>
    </source>
</evidence>
<dbReference type="Gene3D" id="3.40.1810.10">
    <property type="entry name" value="Transcription factor, MADS-box"/>
    <property type="match status" value="1"/>
</dbReference>
<dbReference type="GO" id="GO:0045944">
    <property type="term" value="P:positive regulation of transcription by RNA polymerase II"/>
    <property type="evidence" value="ECO:0007669"/>
    <property type="project" value="InterPro"/>
</dbReference>
<dbReference type="SUPFAM" id="SSF47459">
    <property type="entry name" value="HLH, helix-loop-helix DNA-binding domain"/>
    <property type="match status" value="1"/>
</dbReference>
<dbReference type="Pfam" id="PF00319">
    <property type="entry name" value="SRF-TF"/>
    <property type="match status" value="1"/>
</dbReference>